<sequence>MTWRGRRCFWPATRPGT</sequence>
<dbReference type="EMBL" id="CAMGYJ010000009">
    <property type="protein sequence ID" value="CAI0473344.1"/>
    <property type="molecule type" value="Genomic_DNA"/>
</dbReference>
<evidence type="ECO:0000313" key="2">
    <source>
        <dbReference type="Proteomes" id="UP001154282"/>
    </source>
</evidence>
<keyword evidence="2" id="KW-1185">Reference proteome</keyword>
<protein>
    <submittedName>
        <fullName evidence="1">Uncharacterized protein</fullName>
    </submittedName>
</protein>
<reference evidence="1" key="1">
    <citation type="submission" date="2022-08" db="EMBL/GenBank/DDBJ databases">
        <authorList>
            <person name="Gutierrez-Valencia J."/>
        </authorList>
    </citation>
    <scope>NUCLEOTIDE SEQUENCE</scope>
</reference>
<accession>A0AAV0PRI5</accession>
<dbReference type="AlphaFoldDB" id="A0AAV0PRI5"/>
<dbReference type="Proteomes" id="UP001154282">
    <property type="component" value="Unassembled WGS sequence"/>
</dbReference>
<proteinExistence type="predicted"/>
<evidence type="ECO:0000313" key="1">
    <source>
        <dbReference type="EMBL" id="CAI0473344.1"/>
    </source>
</evidence>
<gene>
    <name evidence="1" type="ORF">LITE_LOCUS39594</name>
</gene>
<comment type="caution">
    <text evidence="1">The sequence shown here is derived from an EMBL/GenBank/DDBJ whole genome shotgun (WGS) entry which is preliminary data.</text>
</comment>
<name>A0AAV0PRI5_9ROSI</name>
<organism evidence="1 2">
    <name type="scientific">Linum tenue</name>
    <dbReference type="NCBI Taxonomy" id="586396"/>
    <lineage>
        <taxon>Eukaryota</taxon>
        <taxon>Viridiplantae</taxon>
        <taxon>Streptophyta</taxon>
        <taxon>Embryophyta</taxon>
        <taxon>Tracheophyta</taxon>
        <taxon>Spermatophyta</taxon>
        <taxon>Magnoliopsida</taxon>
        <taxon>eudicotyledons</taxon>
        <taxon>Gunneridae</taxon>
        <taxon>Pentapetalae</taxon>
        <taxon>rosids</taxon>
        <taxon>fabids</taxon>
        <taxon>Malpighiales</taxon>
        <taxon>Linaceae</taxon>
        <taxon>Linum</taxon>
    </lineage>
</organism>